<comment type="function">
    <text evidence="1 8">Involved in lipopolysaccharide (LPS) biosynthesis. Catalyzes the transfer of 3-deoxy-D-manno-octulosonate (Kdo) residue(s) from CMP-Kdo to lipid IV(A), the tetraacyldisaccharide-1,4'-bisphosphate precursor of lipid A.</text>
</comment>
<evidence type="ECO:0000256" key="5">
    <source>
        <dbReference type="ARBA" id="ARBA00022679"/>
    </source>
</evidence>
<dbReference type="GO" id="GO:0016740">
    <property type="term" value="F:transferase activity"/>
    <property type="evidence" value="ECO:0007669"/>
    <property type="project" value="UniProtKB-KW"/>
</dbReference>
<dbReference type="RefSeq" id="WP_207046024.1">
    <property type="nucleotide sequence ID" value="NZ_JAFLNC010000004.1"/>
</dbReference>
<keyword evidence="5 8" id="KW-0808">Transferase</keyword>
<evidence type="ECO:0000256" key="2">
    <source>
        <dbReference type="ARBA" id="ARBA00004713"/>
    </source>
</evidence>
<evidence type="ECO:0000256" key="3">
    <source>
        <dbReference type="ARBA" id="ARBA00012621"/>
    </source>
</evidence>
<dbReference type="PANTHER" id="PTHR42755">
    <property type="entry name" value="3-DEOXY-MANNO-OCTULOSONATE CYTIDYLYLTRANSFERASE"/>
    <property type="match status" value="1"/>
</dbReference>
<dbReference type="Proteomes" id="UP000664761">
    <property type="component" value="Unassembled WGS sequence"/>
</dbReference>
<evidence type="ECO:0000256" key="1">
    <source>
        <dbReference type="ARBA" id="ARBA00003394"/>
    </source>
</evidence>
<keyword evidence="8" id="KW-1003">Cell membrane</keyword>
<dbReference type="InterPro" id="IPR039901">
    <property type="entry name" value="Kdotransferase"/>
</dbReference>
<comment type="pathway">
    <text evidence="2 8">Bacterial outer membrane biogenesis; LPS core biosynthesis.</text>
</comment>
<dbReference type="PANTHER" id="PTHR42755:SF1">
    <property type="entry name" value="3-DEOXY-D-MANNO-OCTULOSONIC ACID TRANSFERASE, MITOCHONDRIAL-RELATED"/>
    <property type="match status" value="1"/>
</dbReference>
<comment type="subcellular location">
    <subcellularLocation>
        <location evidence="8">Cell membrane</location>
    </subcellularLocation>
</comment>
<keyword evidence="11" id="KW-1185">Reference proteome</keyword>
<comment type="caution">
    <text evidence="10">The sequence shown here is derived from an EMBL/GenBank/DDBJ whole genome shotgun (WGS) entry which is preliminary data.</text>
</comment>
<dbReference type="EMBL" id="JAFLNC010000004">
    <property type="protein sequence ID" value="MBO0334325.1"/>
    <property type="molecule type" value="Genomic_DNA"/>
</dbReference>
<dbReference type="Gene3D" id="3.40.50.11720">
    <property type="entry name" value="3-Deoxy-D-manno-octulosonic-acid transferase, N-terminal domain"/>
    <property type="match status" value="1"/>
</dbReference>
<accession>A0ABS3F736</accession>
<proteinExistence type="inferred from homology"/>
<evidence type="ECO:0000256" key="6">
    <source>
        <dbReference type="ARBA" id="ARBA00031445"/>
    </source>
</evidence>
<evidence type="ECO:0000313" key="11">
    <source>
        <dbReference type="Proteomes" id="UP000664761"/>
    </source>
</evidence>
<feature type="domain" description="3-deoxy-D-manno-octulosonic-acid transferase N-terminal" evidence="9">
    <location>
        <begin position="34"/>
        <end position="209"/>
    </location>
</feature>
<name>A0ABS3F736_9PROT</name>
<dbReference type="Gene3D" id="3.40.50.2000">
    <property type="entry name" value="Glycogen Phosphorylase B"/>
    <property type="match status" value="1"/>
</dbReference>
<keyword evidence="8" id="KW-0472">Membrane</keyword>
<dbReference type="InterPro" id="IPR007507">
    <property type="entry name" value="Glycos_transf_N"/>
</dbReference>
<keyword evidence="8" id="KW-0448">Lipopolysaccharide biosynthesis</keyword>
<dbReference type="InterPro" id="IPR038107">
    <property type="entry name" value="Glycos_transf_N_sf"/>
</dbReference>
<evidence type="ECO:0000259" key="9">
    <source>
        <dbReference type="Pfam" id="PF04413"/>
    </source>
</evidence>
<dbReference type="EC" id="2.4.99.12" evidence="3 8"/>
<comment type="catalytic activity">
    <reaction evidence="7 8">
        <text>lipid IVA (E. coli) + CMP-3-deoxy-beta-D-manno-octulosonate = alpha-Kdo-(2-&gt;6)-lipid IVA (E. coli) + CMP + H(+)</text>
        <dbReference type="Rhea" id="RHEA:28066"/>
        <dbReference type="ChEBI" id="CHEBI:15378"/>
        <dbReference type="ChEBI" id="CHEBI:58603"/>
        <dbReference type="ChEBI" id="CHEBI:60364"/>
        <dbReference type="ChEBI" id="CHEBI:60377"/>
        <dbReference type="ChEBI" id="CHEBI:85987"/>
        <dbReference type="EC" id="2.4.99.12"/>
    </reaction>
</comment>
<protein>
    <recommendedName>
        <fullName evidence="4 8">3-deoxy-D-manno-octulosonic acid transferase</fullName>
        <shortName evidence="8">Kdo transferase</shortName>
        <ecNumber evidence="3 8">2.4.99.12</ecNumber>
    </recommendedName>
    <alternativeName>
        <fullName evidence="6 8">Lipid IV(A) 3-deoxy-D-manno-octulosonic acid transferase</fullName>
    </alternativeName>
</protein>
<dbReference type="Pfam" id="PF04413">
    <property type="entry name" value="Glycos_transf_N"/>
    <property type="match status" value="1"/>
</dbReference>
<evidence type="ECO:0000256" key="4">
    <source>
        <dbReference type="ARBA" id="ARBA00019077"/>
    </source>
</evidence>
<evidence type="ECO:0000256" key="8">
    <source>
        <dbReference type="RuleBase" id="RU365103"/>
    </source>
</evidence>
<reference evidence="10 11" key="1">
    <citation type="submission" date="2021-03" db="EMBL/GenBank/DDBJ databases">
        <title>Sneathiella sp. CAU 1612 isolated from Kang Won-do.</title>
        <authorList>
            <person name="Kim W."/>
        </authorList>
    </citation>
    <scope>NUCLEOTIDE SEQUENCE [LARGE SCALE GENOMIC DNA]</scope>
    <source>
        <strain evidence="10 11">CAU 1612</strain>
    </source>
</reference>
<evidence type="ECO:0000256" key="7">
    <source>
        <dbReference type="ARBA" id="ARBA00049183"/>
    </source>
</evidence>
<organism evidence="10 11">
    <name type="scientific">Sneathiella sedimenti</name>
    <dbReference type="NCBI Taxonomy" id="2816034"/>
    <lineage>
        <taxon>Bacteria</taxon>
        <taxon>Pseudomonadati</taxon>
        <taxon>Pseudomonadota</taxon>
        <taxon>Alphaproteobacteria</taxon>
        <taxon>Sneathiellales</taxon>
        <taxon>Sneathiellaceae</taxon>
        <taxon>Sneathiella</taxon>
    </lineage>
</organism>
<sequence length="423" mass="46395">MQMALYNGLLWIGAPVLRRHMKKRLESGKEDPDRFQERLGTASLPRPEGELIWIHAASVGESISALPLIEGLLKSAGDRKVLVTTGTRTSAEIMASRLPDRTLHQYVPIDMKRAVRCFLDHWRPDLAIWIESEIWPNLIVESAERGIPMMMANARITEKSFQIWQKSLGFSRKLLRNFHFCSAQSEDSAARLRELGAHSVECFGNLKFAAEPLPVDPVALATLTKEIAGRPLWLAASTHRGEDEFVLAAHGRLRQKYPDLLTIIVPRHPERGGEVAALAADLGINAAQRSRAGEIETGTGVYVADTIGELGLFYRLAKIVFIGGSLVPTGGQNPLEAARLDCALLHGPHMDNFADVMQSFDEHAASVKVTDEETLAVAVAGYMDDPATRDEMAERASRVVAGGEVTLQKTLEQVEALLSGGAR</sequence>
<gene>
    <name evidence="10" type="ORF">J0X12_11910</name>
</gene>
<dbReference type="SUPFAM" id="SSF53756">
    <property type="entry name" value="UDP-Glycosyltransferase/glycogen phosphorylase"/>
    <property type="match status" value="1"/>
</dbReference>
<evidence type="ECO:0000313" key="10">
    <source>
        <dbReference type="EMBL" id="MBO0334325.1"/>
    </source>
</evidence>
<comment type="similarity">
    <text evidence="8">Belongs to the glycosyltransferase group 1 family.</text>
</comment>